<reference evidence="2 3" key="1">
    <citation type="submission" date="2019-08" db="EMBL/GenBank/DDBJ databases">
        <title>Draft genome sequences of two oriental melons (Cucumis melo L. var makuwa).</title>
        <authorList>
            <person name="Kwon S.-Y."/>
        </authorList>
    </citation>
    <scope>NUCLEOTIDE SEQUENCE [LARGE SCALE GENOMIC DNA]</scope>
    <source>
        <strain evidence="3">cv. SW 3</strain>
        <tissue evidence="2">Leaf</tissue>
    </source>
</reference>
<protein>
    <submittedName>
        <fullName evidence="2">Uncharacterized protein</fullName>
    </submittedName>
</protein>
<dbReference type="Proteomes" id="UP000321393">
    <property type="component" value="Unassembled WGS sequence"/>
</dbReference>
<accession>A0A5A7UR21</accession>
<proteinExistence type="predicted"/>
<dbReference type="EMBL" id="SSTE01008362">
    <property type="protein sequence ID" value="KAA0055929.1"/>
    <property type="molecule type" value="Genomic_DNA"/>
</dbReference>
<evidence type="ECO:0000256" key="1">
    <source>
        <dbReference type="SAM" id="MobiDB-lite"/>
    </source>
</evidence>
<comment type="caution">
    <text evidence="2">The sequence shown here is derived from an EMBL/GenBank/DDBJ whole genome shotgun (WGS) entry which is preliminary data.</text>
</comment>
<gene>
    <name evidence="2" type="ORF">E6C27_scaffold319G00490</name>
</gene>
<organism evidence="2 3">
    <name type="scientific">Cucumis melo var. makuwa</name>
    <name type="common">Oriental melon</name>
    <dbReference type="NCBI Taxonomy" id="1194695"/>
    <lineage>
        <taxon>Eukaryota</taxon>
        <taxon>Viridiplantae</taxon>
        <taxon>Streptophyta</taxon>
        <taxon>Embryophyta</taxon>
        <taxon>Tracheophyta</taxon>
        <taxon>Spermatophyta</taxon>
        <taxon>Magnoliopsida</taxon>
        <taxon>eudicotyledons</taxon>
        <taxon>Gunneridae</taxon>
        <taxon>Pentapetalae</taxon>
        <taxon>rosids</taxon>
        <taxon>fabids</taxon>
        <taxon>Cucurbitales</taxon>
        <taxon>Cucurbitaceae</taxon>
        <taxon>Benincaseae</taxon>
        <taxon>Cucumis</taxon>
    </lineage>
</organism>
<feature type="region of interest" description="Disordered" evidence="1">
    <location>
        <begin position="70"/>
        <end position="90"/>
    </location>
</feature>
<evidence type="ECO:0000313" key="2">
    <source>
        <dbReference type="EMBL" id="KAA0055929.1"/>
    </source>
</evidence>
<sequence length="345" mass="37130">MKTSKSIKGTNERRDDLDGIALNMCLNAVDDGVSELLALEGDEGNKRKSVAMACVSWFIQLCSAATAAAPSPPSTRSLPCAATPSPSSTRSLPCAASILRSPAVDLPCHRRSRPNRNSSPFVSSHHPHRSASCRVSVSTSPQVIDRWLAITIVARCRQQAPPSVAYPADHSRAKRMPDSCLQSLCTVNRLDPRLLREPNASRACACSQPSCACLISRAASTISGAVKLFLSHKPILGFSTYLGLKRCNVDLGTSLLGKRDFAVRTGLSKSPVRQNRQSGIDIDMIQVIRWDRSQPDCLSVSSGCTTDQFVRGVPLGSPKTSYVPPGSHVARVRERVSSWIPLSGL</sequence>
<feature type="region of interest" description="Disordered" evidence="1">
    <location>
        <begin position="107"/>
        <end position="128"/>
    </location>
</feature>
<name>A0A5A7UR21_CUCMM</name>
<evidence type="ECO:0000313" key="3">
    <source>
        <dbReference type="Proteomes" id="UP000321393"/>
    </source>
</evidence>
<dbReference type="AlphaFoldDB" id="A0A5A7UR21"/>